<dbReference type="PANTHER" id="PTHR31672">
    <property type="entry name" value="BNACNNG10540D PROTEIN"/>
    <property type="match status" value="1"/>
</dbReference>
<dbReference type="SUPFAM" id="SSF81383">
    <property type="entry name" value="F-box domain"/>
    <property type="match status" value="1"/>
</dbReference>
<name>A0A2U1P7U7_ARTAN</name>
<dbReference type="InterPro" id="IPR036047">
    <property type="entry name" value="F-box-like_dom_sf"/>
</dbReference>
<protein>
    <submittedName>
        <fullName evidence="2">F-box domain-containing protein</fullName>
    </submittedName>
</protein>
<dbReference type="PANTHER" id="PTHR31672:SF13">
    <property type="entry name" value="F-BOX PROTEIN CPR30-LIKE"/>
    <property type="match status" value="1"/>
</dbReference>
<gene>
    <name evidence="2" type="ORF">CTI12_AA184830</name>
</gene>
<dbReference type="OrthoDB" id="1916346at2759"/>
<evidence type="ECO:0000259" key="1">
    <source>
        <dbReference type="Pfam" id="PF24750"/>
    </source>
</evidence>
<dbReference type="NCBIfam" id="TIGR01640">
    <property type="entry name" value="F_box_assoc_1"/>
    <property type="match status" value="1"/>
</dbReference>
<comment type="caution">
    <text evidence="2">The sequence shown here is derived from an EMBL/GenBank/DDBJ whole genome shotgun (WGS) entry which is preliminary data.</text>
</comment>
<feature type="domain" description="F-box protein At3g26010-like beta-propeller" evidence="1">
    <location>
        <begin position="106"/>
        <end position="237"/>
    </location>
</feature>
<accession>A0A2U1P7U7</accession>
<proteinExistence type="predicted"/>
<dbReference type="InterPro" id="IPR050796">
    <property type="entry name" value="SCF_F-box_component"/>
</dbReference>
<dbReference type="AlphaFoldDB" id="A0A2U1P7U7"/>
<dbReference type="Pfam" id="PF24750">
    <property type="entry name" value="b-prop_At3g26010-like"/>
    <property type="match status" value="1"/>
</dbReference>
<reference evidence="2 3" key="1">
    <citation type="journal article" date="2018" name="Mol. Plant">
        <title>The genome of Artemisia annua provides insight into the evolution of Asteraceae family and artemisinin biosynthesis.</title>
        <authorList>
            <person name="Shen Q."/>
            <person name="Zhang L."/>
            <person name="Liao Z."/>
            <person name="Wang S."/>
            <person name="Yan T."/>
            <person name="Shi P."/>
            <person name="Liu M."/>
            <person name="Fu X."/>
            <person name="Pan Q."/>
            <person name="Wang Y."/>
            <person name="Lv Z."/>
            <person name="Lu X."/>
            <person name="Zhang F."/>
            <person name="Jiang W."/>
            <person name="Ma Y."/>
            <person name="Chen M."/>
            <person name="Hao X."/>
            <person name="Li L."/>
            <person name="Tang Y."/>
            <person name="Lv G."/>
            <person name="Zhou Y."/>
            <person name="Sun X."/>
            <person name="Brodelius P.E."/>
            <person name="Rose J.K.C."/>
            <person name="Tang K."/>
        </authorList>
    </citation>
    <scope>NUCLEOTIDE SEQUENCE [LARGE SCALE GENOMIC DNA]</scope>
    <source>
        <strain evidence="3">cv. Huhao1</strain>
        <tissue evidence="2">Leaf</tissue>
    </source>
</reference>
<dbReference type="STRING" id="35608.A0A2U1P7U7"/>
<dbReference type="EMBL" id="PKPP01001549">
    <property type="protein sequence ID" value="PWA81800.1"/>
    <property type="molecule type" value="Genomic_DNA"/>
</dbReference>
<keyword evidence="3" id="KW-1185">Reference proteome</keyword>
<dbReference type="Proteomes" id="UP000245207">
    <property type="component" value="Unassembled WGS sequence"/>
</dbReference>
<organism evidence="2 3">
    <name type="scientific">Artemisia annua</name>
    <name type="common">Sweet wormwood</name>
    <dbReference type="NCBI Taxonomy" id="35608"/>
    <lineage>
        <taxon>Eukaryota</taxon>
        <taxon>Viridiplantae</taxon>
        <taxon>Streptophyta</taxon>
        <taxon>Embryophyta</taxon>
        <taxon>Tracheophyta</taxon>
        <taxon>Spermatophyta</taxon>
        <taxon>Magnoliopsida</taxon>
        <taxon>eudicotyledons</taxon>
        <taxon>Gunneridae</taxon>
        <taxon>Pentapetalae</taxon>
        <taxon>asterids</taxon>
        <taxon>campanulids</taxon>
        <taxon>Asterales</taxon>
        <taxon>Asteraceae</taxon>
        <taxon>Asteroideae</taxon>
        <taxon>Anthemideae</taxon>
        <taxon>Artemisiinae</taxon>
        <taxon>Artemisia</taxon>
    </lineage>
</organism>
<evidence type="ECO:0000313" key="3">
    <source>
        <dbReference type="Proteomes" id="UP000245207"/>
    </source>
</evidence>
<evidence type="ECO:0000313" key="2">
    <source>
        <dbReference type="EMBL" id="PWA81800.1"/>
    </source>
</evidence>
<dbReference type="InterPro" id="IPR056592">
    <property type="entry name" value="Beta-prop_At3g26010-like"/>
</dbReference>
<sequence>MDSGKKSSKFLGVRNNKIYMDLKLILREHALQFLPAKSLVRFQGVCRDWRLMISTPFFAHNQSLSFRSVSGLFVLGNPSTFISVDPQSCGVPDPALKFLPAPVDILSSSNGLLCCKARAGDQAYYVCNPVTMQWKKLPKPNMEHGNEPAVVLIFKPSLLNFVAEFTVVCAFRSNDFDDATEFEIYSAKDGSWKMAKEINFTVKKLIPKSGVCVNDTVYWKTHAGILSFDMVKDRSQILYNSSNGTLGEYNGKLCSASITGRVLQLHQISNIYSNTMQMGSDARLWDNSVTIHIPSEVYADSNSSYFRSILYVGSDIVVLRGGRKIYRYDMKTKETKFVVEAPESDQLSLPYVNSLVSL</sequence>
<dbReference type="InterPro" id="IPR017451">
    <property type="entry name" value="F-box-assoc_interact_dom"/>
</dbReference>